<feature type="compositionally biased region" description="Low complexity" evidence="1">
    <location>
        <begin position="207"/>
        <end position="217"/>
    </location>
</feature>
<proteinExistence type="predicted"/>
<reference evidence="2 3" key="1">
    <citation type="journal article" date="2015" name="Genome Biol. Evol.">
        <title>Comparative Genomics of a Bacterivorous Green Alga Reveals Evolutionary Causalities and Consequences of Phago-Mixotrophic Mode of Nutrition.</title>
        <authorList>
            <person name="Burns J.A."/>
            <person name="Paasch A."/>
            <person name="Narechania A."/>
            <person name="Kim E."/>
        </authorList>
    </citation>
    <scope>NUCLEOTIDE SEQUENCE [LARGE SCALE GENOMIC DNA]</scope>
    <source>
        <strain evidence="2 3">PLY_AMNH</strain>
    </source>
</reference>
<dbReference type="CDD" id="cd00303">
    <property type="entry name" value="retropepsin_like"/>
    <property type="match status" value="1"/>
</dbReference>
<dbReference type="Proteomes" id="UP001190700">
    <property type="component" value="Unassembled WGS sequence"/>
</dbReference>
<evidence type="ECO:0000313" key="2">
    <source>
        <dbReference type="EMBL" id="KAK3288474.1"/>
    </source>
</evidence>
<feature type="region of interest" description="Disordered" evidence="1">
    <location>
        <begin position="135"/>
        <end position="251"/>
    </location>
</feature>
<gene>
    <name evidence="2" type="ORF">CYMTET_4052</name>
</gene>
<dbReference type="Pfam" id="PF13650">
    <property type="entry name" value="Asp_protease_2"/>
    <property type="match status" value="1"/>
</dbReference>
<evidence type="ECO:0000313" key="3">
    <source>
        <dbReference type="Proteomes" id="UP001190700"/>
    </source>
</evidence>
<protein>
    <submittedName>
        <fullName evidence="2">Uncharacterized protein</fullName>
    </submittedName>
</protein>
<dbReference type="AlphaFoldDB" id="A0AAE0H1W0"/>
<dbReference type="Gene3D" id="2.40.70.10">
    <property type="entry name" value="Acid Proteases"/>
    <property type="match status" value="1"/>
</dbReference>
<organism evidence="2 3">
    <name type="scientific">Cymbomonas tetramitiformis</name>
    <dbReference type="NCBI Taxonomy" id="36881"/>
    <lineage>
        <taxon>Eukaryota</taxon>
        <taxon>Viridiplantae</taxon>
        <taxon>Chlorophyta</taxon>
        <taxon>Pyramimonadophyceae</taxon>
        <taxon>Pyramimonadales</taxon>
        <taxon>Pyramimonadaceae</taxon>
        <taxon>Cymbomonas</taxon>
    </lineage>
</organism>
<feature type="compositionally biased region" description="Polar residues" evidence="1">
    <location>
        <begin position="390"/>
        <end position="401"/>
    </location>
</feature>
<comment type="caution">
    <text evidence="2">The sequence shown here is derived from an EMBL/GenBank/DDBJ whole genome shotgun (WGS) entry which is preliminary data.</text>
</comment>
<feature type="compositionally biased region" description="Basic and acidic residues" evidence="1">
    <location>
        <begin position="372"/>
        <end position="381"/>
    </location>
</feature>
<sequence>MLRPQGHGYTWSPEDRVLNAAAVRDFRRTRFVRDEPSLFADAAIYAANLSTDEERRDHHRESRHRLRKLSLRQQQLGRSRQGAIPPEEGPQPPVQFSVNCPPAPDPSEENLGSATAPVTAMCRPYQEGRHDSHVVYTDNHPELLSPTSPRRRPPRHRVPRRPAQDRMRSLAEKFAELESHPLVDSGEDGGGLFSKAPPFELRPEVPPSSSRPAACPAGIVPKTNASPEKPGQRQQAGKPRARLNRADRQRQQQELEVRVLGDEMPGGTADSISDRVRAWRELSHQEHVAAAALADENEKWVDAWVPEGWRRYRRRWNRWHGHVAVTLAVTDPDAVQLALDTECGTIPGSGGDVPGVPDAWCSLFRVHQWNQREKEAAEAAHDAAPPKPSESLQGQSDSQSELTEEDEPMTPTQPMEDPDSDSERLNFTQQMLQGQLDAIDTRSMQKPLAPIRECVEPIPLSSIAEDLRMEQVLEIRNLKSSQLNAILEGEEESLEGEIPPVTTSWPTVDTVTTEIPLGNSTVSEEPTEEAVGVSSFPLESKTHRRAQRRIRERERKRLREELSQEGGWYFGPAREPPPEPARTPPRLSRLKSGRQVPLQHPIRDAICAHLRRDGQVVWDAGGQLSVVRDEEGTLLLVFWALLKGQRVRVLVDSGASDEFVSTNCVKRLGLTVRHNGTPLNVTLADGSVQTSSQVAYGKLTAETSVGTYSEVVKLRVLPLGIKVDIVLGGRTHN</sequence>
<feature type="compositionally biased region" description="Basic and acidic residues" evidence="1">
    <location>
        <begin position="162"/>
        <end position="181"/>
    </location>
</feature>
<dbReference type="EMBL" id="LGRX02000467">
    <property type="protein sequence ID" value="KAK3288474.1"/>
    <property type="molecule type" value="Genomic_DNA"/>
</dbReference>
<name>A0AAE0H1W0_9CHLO</name>
<feature type="region of interest" description="Disordered" evidence="1">
    <location>
        <begin position="567"/>
        <end position="594"/>
    </location>
</feature>
<accession>A0AAE0H1W0</accession>
<evidence type="ECO:0000256" key="1">
    <source>
        <dbReference type="SAM" id="MobiDB-lite"/>
    </source>
</evidence>
<keyword evidence="3" id="KW-1185">Reference proteome</keyword>
<feature type="compositionally biased region" description="Low complexity" evidence="1">
    <location>
        <begin position="71"/>
        <end position="81"/>
    </location>
</feature>
<dbReference type="InterPro" id="IPR021109">
    <property type="entry name" value="Peptidase_aspartic_dom_sf"/>
</dbReference>
<feature type="region of interest" description="Disordered" evidence="1">
    <location>
        <begin position="372"/>
        <end position="423"/>
    </location>
</feature>
<feature type="compositionally biased region" description="Pro residues" evidence="1">
    <location>
        <begin position="574"/>
        <end position="583"/>
    </location>
</feature>
<feature type="compositionally biased region" description="Basic residues" evidence="1">
    <location>
        <begin position="149"/>
        <end position="160"/>
    </location>
</feature>
<feature type="compositionally biased region" description="Basic residues" evidence="1">
    <location>
        <begin position="61"/>
        <end position="70"/>
    </location>
</feature>
<feature type="region of interest" description="Disordered" evidence="1">
    <location>
        <begin position="52"/>
        <end position="115"/>
    </location>
</feature>
<dbReference type="SUPFAM" id="SSF50630">
    <property type="entry name" value="Acid proteases"/>
    <property type="match status" value="1"/>
</dbReference>